<sequence>MNKGDAIAFLCEKLNLQPTAVAHVEQIHSGFTNFSFFTELKDGSKYQVRLARKDVPLNRRNEQIILDLVTPIFGNPFVYFDVTTGNAIKKWIEGKQPKRPTRLFLEQLVASLKKVHAVEWKQFANEIWIFDPLIYFNQTKLPDFYKKLYVELTDKHKAIPKTLCHHDSTFDNLVYTPKKQVVLIDFEWSCVDNPYYEIANIIREELTIETANQIIDLYGSLDKKLVFETVIYVLLFAFQWTEIMPQTQQIIDYKKWVQKRLNYFLKALFPNTWKIAKTIPLY</sequence>
<dbReference type="Pfam" id="PF01636">
    <property type="entry name" value="APH"/>
    <property type="match status" value="1"/>
</dbReference>
<dbReference type="GeneID" id="66608787"/>
<dbReference type="SUPFAM" id="SSF56112">
    <property type="entry name" value="Protein kinase-like (PK-like)"/>
    <property type="match status" value="1"/>
</dbReference>
<evidence type="ECO:0000313" key="2">
    <source>
        <dbReference type="EMBL" id="ADK86765.1"/>
    </source>
</evidence>
<dbReference type="AlphaFoldDB" id="A0A0H3DLX9"/>
<dbReference type="InterPro" id="IPR011009">
    <property type="entry name" value="Kinase-like_dom_sf"/>
</dbReference>
<dbReference type="PaxDb" id="722438-MPNE_0629"/>
<dbReference type="STRING" id="722438.F539_03020"/>
<proteinExistence type="predicted"/>
<name>A0A0H3DLX9_MYCPB</name>
<dbReference type="PATRIC" id="fig|722438.3.peg.605"/>
<dbReference type="GO" id="GO:0016740">
    <property type="term" value="F:transferase activity"/>
    <property type="evidence" value="ECO:0007669"/>
    <property type="project" value="UniProtKB-KW"/>
</dbReference>
<dbReference type="InterPro" id="IPR002575">
    <property type="entry name" value="Aminoglycoside_PTrfase"/>
</dbReference>
<protein>
    <submittedName>
        <fullName evidence="2">Phosphotransferase enzyme family protein</fullName>
    </submittedName>
</protein>
<dbReference type="eggNOG" id="COG0510">
    <property type="taxonomic scope" value="Bacteria"/>
</dbReference>
<keyword evidence="2" id="KW-0808">Transferase</keyword>
<dbReference type="EMBL" id="CP002077">
    <property type="protein sequence ID" value="ADK86765.1"/>
    <property type="molecule type" value="Genomic_DNA"/>
</dbReference>
<accession>A0A0H3DLX9</accession>
<dbReference type="KEGG" id="mpj:MPNE_0629"/>
<evidence type="ECO:0000313" key="3">
    <source>
        <dbReference type="Proteomes" id="UP000007756"/>
    </source>
</evidence>
<reference evidence="2 3" key="1">
    <citation type="journal article" date="2010" name="Appl. Environ. Microbiol.">
        <title>Targeted chromosomal knockouts in Mycoplasma pneumoniae.</title>
        <authorList>
            <person name="Krishnakumar R."/>
            <person name="Assad-Garcia N."/>
            <person name="Benders G.A."/>
            <person name="Phan Q."/>
            <person name="Montague M.G."/>
            <person name="Glass J.I."/>
        </authorList>
    </citation>
    <scope>NUCLEOTIDE SEQUENCE [LARGE SCALE GENOMIC DNA]</scope>
    <source>
        <strain evidence="3">ATCC 15531 / DSM 22911 / NBRC 14401 / NCTC 10119 / FH</strain>
    </source>
</reference>
<dbReference type="HOGENOM" id="CLU_089619_0_0_14"/>
<organism evidence="2 3">
    <name type="scientific">Mycoplasmoides pneumoniae (strain ATCC 15531 / DSM 23978 / CIP 103766 / NBRC 14401 / NCTC 10119 / FH)</name>
    <name type="common">Mycoplasma pneumoniae</name>
    <dbReference type="NCBI Taxonomy" id="722438"/>
    <lineage>
        <taxon>Bacteria</taxon>
        <taxon>Bacillati</taxon>
        <taxon>Mycoplasmatota</taxon>
        <taxon>Mycoplasmoidales</taxon>
        <taxon>Mycoplasmoidaceae</taxon>
        <taxon>Mycoplasmoides</taxon>
    </lineage>
</organism>
<dbReference type="Gene3D" id="3.30.200.20">
    <property type="entry name" value="Phosphorylase Kinase, domain 1"/>
    <property type="match status" value="1"/>
</dbReference>
<evidence type="ECO:0000259" key="1">
    <source>
        <dbReference type="Pfam" id="PF01636"/>
    </source>
</evidence>
<dbReference type="RefSeq" id="WP_014325587.1">
    <property type="nucleotide sequence ID" value="NZ_CP010546.1"/>
</dbReference>
<feature type="domain" description="Aminoglycoside phosphotransferase" evidence="1">
    <location>
        <begin position="24"/>
        <end position="218"/>
    </location>
</feature>
<dbReference type="Gene3D" id="3.90.1200.10">
    <property type="match status" value="1"/>
</dbReference>
<gene>
    <name evidence="2" type="ordered locus">MPNE_0629</name>
</gene>
<dbReference type="Proteomes" id="UP000007756">
    <property type="component" value="Chromosome"/>
</dbReference>